<dbReference type="Proteomes" id="UP000321393">
    <property type="component" value="Unassembled WGS sequence"/>
</dbReference>
<dbReference type="GO" id="GO:0046982">
    <property type="term" value="F:protein heterodimerization activity"/>
    <property type="evidence" value="ECO:0007669"/>
    <property type="project" value="InterPro"/>
</dbReference>
<gene>
    <name evidence="3" type="ORF">E5676_scaffold1734G00100</name>
    <name evidence="2" type="ORF">E6C27_scaffold110G002470</name>
</gene>
<dbReference type="InterPro" id="IPR009072">
    <property type="entry name" value="Histone-fold"/>
</dbReference>
<organism evidence="2 4">
    <name type="scientific">Cucumis melo var. makuwa</name>
    <name type="common">Oriental melon</name>
    <dbReference type="NCBI Taxonomy" id="1194695"/>
    <lineage>
        <taxon>Eukaryota</taxon>
        <taxon>Viridiplantae</taxon>
        <taxon>Streptophyta</taxon>
        <taxon>Embryophyta</taxon>
        <taxon>Tracheophyta</taxon>
        <taxon>Spermatophyta</taxon>
        <taxon>Magnoliopsida</taxon>
        <taxon>eudicotyledons</taxon>
        <taxon>Gunneridae</taxon>
        <taxon>Pentapetalae</taxon>
        <taxon>rosids</taxon>
        <taxon>fabids</taxon>
        <taxon>Cucurbitales</taxon>
        <taxon>Cucurbitaceae</taxon>
        <taxon>Benincaseae</taxon>
        <taxon>Cucumis</taxon>
    </lineage>
</organism>
<evidence type="ECO:0000313" key="4">
    <source>
        <dbReference type="Proteomes" id="UP000321393"/>
    </source>
</evidence>
<dbReference type="SUPFAM" id="SSF47113">
    <property type="entry name" value="Histone-fold"/>
    <property type="match status" value="1"/>
</dbReference>
<feature type="region of interest" description="Disordered" evidence="1">
    <location>
        <begin position="132"/>
        <end position="151"/>
    </location>
</feature>
<evidence type="ECO:0000313" key="3">
    <source>
        <dbReference type="EMBL" id="TYK02665.1"/>
    </source>
</evidence>
<reference evidence="4 5" key="1">
    <citation type="submission" date="2019-08" db="EMBL/GenBank/DDBJ databases">
        <title>Draft genome sequences of two oriental melons (Cucumis melo L. var makuwa).</title>
        <authorList>
            <person name="Kwon S.-Y."/>
        </authorList>
    </citation>
    <scope>NUCLEOTIDE SEQUENCE [LARGE SCALE GENOMIC DNA]</scope>
    <source>
        <strain evidence="5">cv. Chang Bougi</strain>
        <strain evidence="4">cv. SW 3</strain>
        <tissue evidence="2">Leaf</tissue>
    </source>
</reference>
<dbReference type="Gene3D" id="1.10.20.10">
    <property type="entry name" value="Histone, subunit A"/>
    <property type="match status" value="1"/>
</dbReference>
<comment type="caution">
    <text evidence="2">The sequence shown here is derived from an EMBL/GenBank/DDBJ whole genome shotgun (WGS) entry which is preliminary data.</text>
</comment>
<sequence length="170" mass="19203">MLLDRSSLTIIASSQSRFYNDNMSSLSKEGSRSTVWSYFGKHTFETGHSCHRLRRTSFSCLAVLSTANPNSTRKLSVSGDLTFLRDAHLISLKSQFFNRLTLLSSREATNIYFRPCEARRKYIERPPTQMKKGFTRRIGGGGPKKKPVSRSVKAGVQFPVGKICRYLKNG</sequence>
<dbReference type="EMBL" id="SSTD01015428">
    <property type="protein sequence ID" value="TYK02665.1"/>
    <property type="molecule type" value="Genomic_DNA"/>
</dbReference>
<proteinExistence type="predicted"/>
<dbReference type="AlphaFoldDB" id="A0A5A7TPJ5"/>
<dbReference type="STRING" id="1194695.A0A5A7TPJ5"/>
<evidence type="ECO:0000256" key="1">
    <source>
        <dbReference type="SAM" id="MobiDB-lite"/>
    </source>
</evidence>
<evidence type="ECO:0000313" key="5">
    <source>
        <dbReference type="Proteomes" id="UP000321947"/>
    </source>
</evidence>
<dbReference type="EMBL" id="SSTE01015327">
    <property type="protein sequence ID" value="KAA0043335.1"/>
    <property type="molecule type" value="Genomic_DNA"/>
</dbReference>
<protein>
    <submittedName>
        <fullName evidence="2">NBS-LRR type resistance protein</fullName>
    </submittedName>
</protein>
<name>A0A5A7TPJ5_CUCMM</name>
<evidence type="ECO:0000313" key="2">
    <source>
        <dbReference type="EMBL" id="KAA0043335.1"/>
    </source>
</evidence>
<dbReference type="Proteomes" id="UP000321947">
    <property type="component" value="Unassembled WGS sequence"/>
</dbReference>
<accession>A0A5A7TPJ5</accession>